<dbReference type="GO" id="GO:0005615">
    <property type="term" value="C:extracellular space"/>
    <property type="evidence" value="ECO:0007669"/>
    <property type="project" value="TreeGrafter"/>
</dbReference>
<evidence type="ECO:0000259" key="4">
    <source>
        <dbReference type="PROSITE" id="PS50213"/>
    </source>
</evidence>
<feature type="region of interest" description="Disordered" evidence="1">
    <location>
        <begin position="367"/>
        <end position="387"/>
    </location>
</feature>
<reference evidence="5 6" key="1">
    <citation type="submission" date="2024-01" db="EMBL/GenBank/DDBJ databases">
        <title>Comparative genomics of Cryptococcus and Kwoniella reveals pathogenesis evolution and contrasting modes of karyotype evolution via chromosome fusion or intercentromeric recombination.</title>
        <authorList>
            <person name="Coelho M.A."/>
            <person name="David-Palma M."/>
            <person name="Shea T."/>
            <person name="Bowers K."/>
            <person name="McGinley-Smith S."/>
            <person name="Mohammad A.W."/>
            <person name="Gnirke A."/>
            <person name="Yurkov A.M."/>
            <person name="Nowrousian M."/>
            <person name="Sun S."/>
            <person name="Cuomo C.A."/>
            <person name="Heitman J."/>
        </authorList>
    </citation>
    <scope>NUCLEOTIDE SEQUENCE [LARGE SCALE GENOMIC DNA]</scope>
    <source>
        <strain evidence="5 6">CBS 6074</strain>
    </source>
</reference>
<organism evidence="5 6">
    <name type="scientific">Kwoniella dendrophila CBS 6074</name>
    <dbReference type="NCBI Taxonomy" id="1295534"/>
    <lineage>
        <taxon>Eukaryota</taxon>
        <taxon>Fungi</taxon>
        <taxon>Dikarya</taxon>
        <taxon>Basidiomycota</taxon>
        <taxon>Agaricomycotina</taxon>
        <taxon>Tremellomycetes</taxon>
        <taxon>Tremellales</taxon>
        <taxon>Cryptococcaceae</taxon>
        <taxon>Kwoniella</taxon>
    </lineage>
</organism>
<feature type="chain" id="PRO_5043825325" description="FAS1 domain-containing protein" evidence="3">
    <location>
        <begin position="19"/>
        <end position="420"/>
    </location>
</feature>
<dbReference type="InterPro" id="IPR036378">
    <property type="entry name" value="FAS1_dom_sf"/>
</dbReference>
<dbReference type="GeneID" id="91097909"/>
<evidence type="ECO:0000256" key="3">
    <source>
        <dbReference type="SAM" id="SignalP"/>
    </source>
</evidence>
<evidence type="ECO:0000256" key="1">
    <source>
        <dbReference type="SAM" id="MobiDB-lite"/>
    </source>
</evidence>
<feature type="domain" description="FAS1" evidence="4">
    <location>
        <begin position="194"/>
        <end position="334"/>
    </location>
</feature>
<dbReference type="PANTHER" id="PTHR10900">
    <property type="entry name" value="PERIOSTIN-RELATED"/>
    <property type="match status" value="1"/>
</dbReference>
<evidence type="ECO:0000256" key="2">
    <source>
        <dbReference type="SAM" id="Phobius"/>
    </source>
</evidence>
<proteinExistence type="predicted"/>
<dbReference type="SMART" id="SM00554">
    <property type="entry name" value="FAS1"/>
    <property type="match status" value="2"/>
</dbReference>
<accession>A0AAX4K3W3</accession>
<dbReference type="Pfam" id="PF02469">
    <property type="entry name" value="Fasciclin"/>
    <property type="match status" value="2"/>
</dbReference>
<name>A0AAX4K3W3_9TREE</name>
<evidence type="ECO:0000313" key="5">
    <source>
        <dbReference type="EMBL" id="WWC92286.1"/>
    </source>
</evidence>
<feature type="domain" description="FAS1" evidence="4">
    <location>
        <begin position="46"/>
        <end position="201"/>
    </location>
</feature>
<keyword evidence="2" id="KW-1133">Transmembrane helix</keyword>
<dbReference type="EMBL" id="CP144107">
    <property type="protein sequence ID" value="WWC92286.1"/>
    <property type="molecule type" value="Genomic_DNA"/>
</dbReference>
<sequence>MKASIISSLLLLPATAFAQSSSASGSASASASASSASSSAAAGGNGTDYLTTVLGALTSAGLTSLVGVAQGIANTTEGQALLGSLASGNKTVFAPSNQAFSNVSEDVTSNTALLTQILSYHILNNTYTSAGIKAAPNHTIARTLLKGGNYSLPGNFSAPLVLTKNSTNATSFEIVQTTSNVTAQGNATAANLHVYVIDQVLSLPQTLTEALPAVAPQLFGLAGSIPGLAETLSSSPGLTIFAPSDSAIGAIQQSLGQLNATQVGSVLSNHIINGTVVYSTGLASGNYTSAGGEPFKFVSNSSGAYVTSANSTAKIVQSDIIINNGVIHLIDGVLVNTASNPQAASSAYSSAVAAASTSVEANTPVTATSAAAGPTGSSNTSTSGKTSAGLKVEPFALTTSVMGGAVAIIGAVVGGVVTLF</sequence>
<dbReference type="SUPFAM" id="SSF82153">
    <property type="entry name" value="FAS1 domain"/>
    <property type="match status" value="2"/>
</dbReference>
<dbReference type="PANTHER" id="PTHR10900:SF77">
    <property type="entry name" value="FI19380P1"/>
    <property type="match status" value="1"/>
</dbReference>
<keyword evidence="6" id="KW-1185">Reference proteome</keyword>
<evidence type="ECO:0000313" key="6">
    <source>
        <dbReference type="Proteomes" id="UP001355207"/>
    </source>
</evidence>
<dbReference type="AlphaFoldDB" id="A0AAX4K3W3"/>
<keyword evidence="2" id="KW-0472">Membrane</keyword>
<gene>
    <name evidence="5" type="ORF">L201_007240</name>
</gene>
<feature type="signal peptide" evidence="3">
    <location>
        <begin position="1"/>
        <end position="18"/>
    </location>
</feature>
<keyword evidence="2" id="KW-0812">Transmembrane</keyword>
<dbReference type="InterPro" id="IPR000782">
    <property type="entry name" value="FAS1_domain"/>
</dbReference>
<feature type="transmembrane region" description="Helical" evidence="2">
    <location>
        <begin position="395"/>
        <end position="419"/>
    </location>
</feature>
<dbReference type="RefSeq" id="XP_066079048.1">
    <property type="nucleotide sequence ID" value="XM_066222951.1"/>
</dbReference>
<protein>
    <recommendedName>
        <fullName evidence="4">FAS1 domain-containing protein</fullName>
    </recommendedName>
</protein>
<dbReference type="Proteomes" id="UP001355207">
    <property type="component" value="Chromosome 10"/>
</dbReference>
<dbReference type="Gene3D" id="2.30.180.10">
    <property type="entry name" value="FAS1 domain"/>
    <property type="match status" value="2"/>
</dbReference>
<dbReference type="PROSITE" id="PS50213">
    <property type="entry name" value="FAS1"/>
    <property type="match status" value="2"/>
</dbReference>
<dbReference type="InterPro" id="IPR050904">
    <property type="entry name" value="Adhesion/Biosynth-related"/>
</dbReference>
<keyword evidence="3" id="KW-0732">Signal</keyword>